<gene>
    <name evidence="1" type="ORF">GPUH_LOCUS24752</name>
</gene>
<organism evidence="3">
    <name type="scientific">Gongylonema pulchrum</name>
    <dbReference type="NCBI Taxonomy" id="637853"/>
    <lineage>
        <taxon>Eukaryota</taxon>
        <taxon>Metazoa</taxon>
        <taxon>Ecdysozoa</taxon>
        <taxon>Nematoda</taxon>
        <taxon>Chromadorea</taxon>
        <taxon>Rhabditida</taxon>
        <taxon>Spirurina</taxon>
        <taxon>Spiruromorpha</taxon>
        <taxon>Spiruroidea</taxon>
        <taxon>Gongylonematidae</taxon>
        <taxon>Gongylonema</taxon>
    </lineage>
</organism>
<protein>
    <submittedName>
        <fullName evidence="3">BACK domain-containing protein</fullName>
    </submittedName>
</protein>
<proteinExistence type="predicted"/>
<dbReference type="AlphaFoldDB" id="A0A183EUW0"/>
<name>A0A183EUW0_9BILA</name>
<dbReference type="WBParaSite" id="GPUH_0002478101-mRNA-1">
    <property type="protein sequence ID" value="GPUH_0002478101-mRNA-1"/>
    <property type="gene ID" value="GPUH_0002478101"/>
</dbReference>
<accession>A0A183EUW0</accession>
<dbReference type="EMBL" id="UYRT01102378">
    <property type="protein sequence ID" value="VDN43279.1"/>
    <property type="molecule type" value="Genomic_DNA"/>
</dbReference>
<reference evidence="3" key="1">
    <citation type="submission" date="2016-06" db="UniProtKB">
        <authorList>
            <consortium name="WormBaseParasite"/>
        </authorList>
    </citation>
    <scope>IDENTIFICATION</scope>
</reference>
<evidence type="ECO:0000313" key="3">
    <source>
        <dbReference type="WBParaSite" id="GPUH_0002478101-mRNA-1"/>
    </source>
</evidence>
<dbReference type="Proteomes" id="UP000271098">
    <property type="component" value="Unassembled WGS sequence"/>
</dbReference>
<sequence length="69" mass="6998">MNWVATDSEWLTPPVTGRNSASFGAASSANLLVVAGPAGTTEAVDSSPLIPAESRVRLAAVGWLNGAKC</sequence>
<keyword evidence="2" id="KW-1185">Reference proteome</keyword>
<evidence type="ECO:0000313" key="2">
    <source>
        <dbReference type="Proteomes" id="UP000271098"/>
    </source>
</evidence>
<reference evidence="1 2" key="2">
    <citation type="submission" date="2018-11" db="EMBL/GenBank/DDBJ databases">
        <authorList>
            <consortium name="Pathogen Informatics"/>
        </authorList>
    </citation>
    <scope>NUCLEOTIDE SEQUENCE [LARGE SCALE GENOMIC DNA]</scope>
</reference>
<evidence type="ECO:0000313" key="1">
    <source>
        <dbReference type="EMBL" id="VDN43279.1"/>
    </source>
</evidence>